<gene>
    <name evidence="2" type="ORF">Tco_0705665</name>
</gene>
<protein>
    <submittedName>
        <fullName evidence="2">Ribonuclease H-like domain-containing protein</fullName>
    </submittedName>
</protein>
<dbReference type="InterPro" id="IPR043502">
    <property type="entry name" value="DNA/RNA_pol_sf"/>
</dbReference>
<dbReference type="SUPFAM" id="SSF56672">
    <property type="entry name" value="DNA/RNA polymerases"/>
    <property type="match status" value="1"/>
</dbReference>
<evidence type="ECO:0000313" key="3">
    <source>
        <dbReference type="Proteomes" id="UP001151760"/>
    </source>
</evidence>
<sequence length="172" mass="20042">MTSDNNEQFFQFDSEDGKYYYDDDDDDDDMRTKDNKFIALLVYVDDIVVTRKCVNEINKFKVFPKLKFKIKDLGPLKYFLGIEVIRSDKDLCLTQRKYCLELLKDYGLLGCKPVSTPMVPNSVLSYKPTDDDPLLDNITGYQKLLAKLIYLTDTRPYLAYSVHFLAQHTFSP</sequence>
<dbReference type="Pfam" id="PF07727">
    <property type="entry name" value="RVT_2"/>
    <property type="match status" value="1"/>
</dbReference>
<comment type="caution">
    <text evidence="2">The sequence shown here is derived from an EMBL/GenBank/DDBJ whole genome shotgun (WGS) entry which is preliminary data.</text>
</comment>
<dbReference type="InterPro" id="IPR013103">
    <property type="entry name" value="RVT_2"/>
</dbReference>
<reference evidence="2" key="2">
    <citation type="submission" date="2022-01" db="EMBL/GenBank/DDBJ databases">
        <authorList>
            <person name="Yamashiro T."/>
            <person name="Shiraishi A."/>
            <person name="Satake H."/>
            <person name="Nakayama K."/>
        </authorList>
    </citation>
    <scope>NUCLEOTIDE SEQUENCE</scope>
</reference>
<reference evidence="2" key="1">
    <citation type="journal article" date="2022" name="Int. J. Mol. Sci.">
        <title>Draft Genome of Tanacetum Coccineum: Genomic Comparison of Closely Related Tanacetum-Family Plants.</title>
        <authorList>
            <person name="Yamashiro T."/>
            <person name="Shiraishi A."/>
            <person name="Nakayama K."/>
            <person name="Satake H."/>
        </authorList>
    </citation>
    <scope>NUCLEOTIDE SEQUENCE</scope>
</reference>
<evidence type="ECO:0000259" key="1">
    <source>
        <dbReference type="Pfam" id="PF07727"/>
    </source>
</evidence>
<evidence type="ECO:0000313" key="2">
    <source>
        <dbReference type="EMBL" id="GJS72824.1"/>
    </source>
</evidence>
<feature type="domain" description="Reverse transcriptase Ty1/copia-type" evidence="1">
    <location>
        <begin position="34"/>
        <end position="119"/>
    </location>
</feature>
<keyword evidence="3" id="KW-1185">Reference proteome</keyword>
<dbReference type="EMBL" id="BQNB010010107">
    <property type="protein sequence ID" value="GJS72824.1"/>
    <property type="molecule type" value="Genomic_DNA"/>
</dbReference>
<accession>A0ABQ4Y599</accession>
<dbReference type="Proteomes" id="UP001151760">
    <property type="component" value="Unassembled WGS sequence"/>
</dbReference>
<proteinExistence type="predicted"/>
<name>A0ABQ4Y599_9ASTR</name>
<organism evidence="2 3">
    <name type="scientific">Tanacetum coccineum</name>
    <dbReference type="NCBI Taxonomy" id="301880"/>
    <lineage>
        <taxon>Eukaryota</taxon>
        <taxon>Viridiplantae</taxon>
        <taxon>Streptophyta</taxon>
        <taxon>Embryophyta</taxon>
        <taxon>Tracheophyta</taxon>
        <taxon>Spermatophyta</taxon>
        <taxon>Magnoliopsida</taxon>
        <taxon>eudicotyledons</taxon>
        <taxon>Gunneridae</taxon>
        <taxon>Pentapetalae</taxon>
        <taxon>asterids</taxon>
        <taxon>campanulids</taxon>
        <taxon>Asterales</taxon>
        <taxon>Asteraceae</taxon>
        <taxon>Asteroideae</taxon>
        <taxon>Anthemideae</taxon>
        <taxon>Anthemidinae</taxon>
        <taxon>Tanacetum</taxon>
    </lineage>
</organism>